<dbReference type="EMBL" id="FOGL01000020">
    <property type="protein sequence ID" value="SES14544.1"/>
    <property type="molecule type" value="Genomic_DNA"/>
</dbReference>
<reference evidence="2 3" key="1">
    <citation type="submission" date="2016-10" db="EMBL/GenBank/DDBJ databases">
        <authorList>
            <person name="de Groot N.N."/>
        </authorList>
    </citation>
    <scope>NUCLEOTIDE SEQUENCE [LARGE SCALE GENOMIC DNA]</scope>
    <source>
        <strain evidence="2 3">CGMCC 1.7727</strain>
    </source>
</reference>
<evidence type="ECO:0000256" key="1">
    <source>
        <dbReference type="SAM" id="Phobius"/>
    </source>
</evidence>
<dbReference type="InterPro" id="IPR018710">
    <property type="entry name" value="DUF2232"/>
</dbReference>
<keyword evidence="1" id="KW-0472">Membrane</keyword>
<feature type="transmembrane region" description="Helical" evidence="1">
    <location>
        <begin position="12"/>
        <end position="38"/>
    </location>
</feature>
<dbReference type="PANTHER" id="PTHR41324">
    <property type="entry name" value="MEMBRANE PROTEIN-RELATED"/>
    <property type="match status" value="1"/>
</dbReference>
<feature type="transmembrane region" description="Helical" evidence="1">
    <location>
        <begin position="168"/>
        <end position="193"/>
    </location>
</feature>
<feature type="transmembrane region" description="Helical" evidence="1">
    <location>
        <begin position="58"/>
        <end position="87"/>
    </location>
</feature>
<feature type="transmembrane region" description="Helical" evidence="1">
    <location>
        <begin position="108"/>
        <end position="127"/>
    </location>
</feature>
<gene>
    <name evidence="2" type="ORF">SAMN04487944_12027</name>
</gene>
<organism evidence="2 3">
    <name type="scientific">Gracilibacillus ureilyticus</name>
    <dbReference type="NCBI Taxonomy" id="531814"/>
    <lineage>
        <taxon>Bacteria</taxon>
        <taxon>Bacillati</taxon>
        <taxon>Bacillota</taxon>
        <taxon>Bacilli</taxon>
        <taxon>Bacillales</taxon>
        <taxon>Bacillaceae</taxon>
        <taxon>Gracilibacillus</taxon>
    </lineage>
</organism>
<keyword evidence="1" id="KW-0812">Transmembrane</keyword>
<proteinExistence type="predicted"/>
<dbReference type="RefSeq" id="WP_089743204.1">
    <property type="nucleotide sequence ID" value="NZ_FOGL01000020.1"/>
</dbReference>
<keyword evidence="1" id="KW-1133">Transmembrane helix</keyword>
<feature type="transmembrane region" description="Helical" evidence="1">
    <location>
        <begin position="239"/>
        <end position="262"/>
    </location>
</feature>
<dbReference type="STRING" id="531814.SAMN04487944_12027"/>
<protein>
    <submittedName>
        <fullName evidence="2">Uncharacterized conserved protein YybS, DUF2232 family</fullName>
    </submittedName>
</protein>
<dbReference type="PANTHER" id="PTHR41324:SF1">
    <property type="entry name" value="DUF2232 DOMAIN-CONTAINING PROTEIN"/>
    <property type="match status" value="1"/>
</dbReference>
<name>A0A1H9UZI6_9BACI</name>
<dbReference type="Pfam" id="PF09991">
    <property type="entry name" value="DUF2232"/>
    <property type="match status" value="1"/>
</dbReference>
<dbReference type="Proteomes" id="UP000199687">
    <property type="component" value="Unassembled WGS sequence"/>
</dbReference>
<dbReference type="AlphaFoldDB" id="A0A1H9UZI6"/>
<sequence length="311" mass="35338">MKENSINKNYFFYIIMYIMLLLICGLIPLMQMILIFLLPIPVVLLVLQYNRNLLSLSIGVIIIFSIIVFPVLSIPNSMIAVLSGLLIGFSMKKQQHPYETWSKGTMGYLLGLVGVYVFIEAALGISIKDSFTNAMDDSIQMTEQIIQMIGIPQLSADDLNLIREQMLAFLQLLPVVMVAISMVLAIITQWLCYKWVNKTNEEKLSFPPFREFQLPKLILWIYFLTLIFSLFSAENGISQMILVNVSNLAGILLILQGLSFIFHYSYVKNKSKALPVMSIIIVIFFPVMGLYLARILGIIDLGFELKKRVSE</sequence>
<dbReference type="OrthoDB" id="2987886at2"/>
<feature type="transmembrane region" description="Helical" evidence="1">
    <location>
        <begin position="214"/>
        <end position="233"/>
    </location>
</feature>
<accession>A0A1H9UZI6</accession>
<feature type="transmembrane region" description="Helical" evidence="1">
    <location>
        <begin position="274"/>
        <end position="299"/>
    </location>
</feature>
<evidence type="ECO:0000313" key="2">
    <source>
        <dbReference type="EMBL" id="SES14544.1"/>
    </source>
</evidence>
<evidence type="ECO:0000313" key="3">
    <source>
        <dbReference type="Proteomes" id="UP000199687"/>
    </source>
</evidence>
<keyword evidence="3" id="KW-1185">Reference proteome</keyword>